<dbReference type="Gene3D" id="3.30.710.10">
    <property type="entry name" value="Potassium Channel Kv1.1, Chain A"/>
    <property type="match status" value="1"/>
</dbReference>
<protein>
    <submittedName>
        <fullName evidence="3">TD and POZ domain-containing protein 3</fullName>
    </submittedName>
</protein>
<dbReference type="SUPFAM" id="SSF54695">
    <property type="entry name" value="POZ domain"/>
    <property type="match status" value="1"/>
</dbReference>
<keyword evidence="4" id="KW-1185">Reference proteome</keyword>
<feature type="domain" description="BACK" evidence="2">
    <location>
        <begin position="51"/>
        <end position="93"/>
    </location>
</feature>
<dbReference type="InterPro" id="IPR011705">
    <property type="entry name" value="BACK"/>
</dbReference>
<dbReference type="Gene3D" id="1.25.40.420">
    <property type="match status" value="1"/>
</dbReference>
<dbReference type="EMBL" id="BMAW01090509">
    <property type="protein sequence ID" value="GFS45248.1"/>
    <property type="molecule type" value="Genomic_DNA"/>
</dbReference>
<proteinExistence type="predicted"/>
<dbReference type="Pfam" id="PF07707">
    <property type="entry name" value="BACK"/>
    <property type="match status" value="1"/>
</dbReference>
<evidence type="ECO:0000259" key="1">
    <source>
        <dbReference type="Pfam" id="PF00651"/>
    </source>
</evidence>
<comment type="caution">
    <text evidence="3">The sequence shown here is derived from an EMBL/GenBank/DDBJ whole genome shotgun (WGS) entry which is preliminary data.</text>
</comment>
<organism evidence="3 4">
    <name type="scientific">Nephila pilipes</name>
    <name type="common">Giant wood spider</name>
    <name type="synonym">Nephila maculata</name>
    <dbReference type="NCBI Taxonomy" id="299642"/>
    <lineage>
        <taxon>Eukaryota</taxon>
        <taxon>Metazoa</taxon>
        <taxon>Ecdysozoa</taxon>
        <taxon>Arthropoda</taxon>
        <taxon>Chelicerata</taxon>
        <taxon>Arachnida</taxon>
        <taxon>Araneae</taxon>
        <taxon>Araneomorphae</taxon>
        <taxon>Entelegynae</taxon>
        <taxon>Araneoidea</taxon>
        <taxon>Nephilidae</taxon>
        <taxon>Nephila</taxon>
    </lineage>
</organism>
<dbReference type="Proteomes" id="UP000887013">
    <property type="component" value="Unassembled WGS sequence"/>
</dbReference>
<evidence type="ECO:0000313" key="3">
    <source>
        <dbReference type="EMBL" id="GFS45248.1"/>
    </source>
</evidence>
<dbReference type="PANTHER" id="PTHR24413">
    <property type="entry name" value="SPECKLE-TYPE POZ PROTEIN"/>
    <property type="match status" value="1"/>
</dbReference>
<gene>
    <name evidence="3" type="primary">Tdpoz3_23</name>
    <name evidence="3" type="ORF">NPIL_279121</name>
</gene>
<name>A0A8X6IHF4_NEPPI</name>
<feature type="domain" description="BTB" evidence="1">
    <location>
        <begin position="1"/>
        <end position="44"/>
    </location>
</feature>
<dbReference type="InterPro" id="IPR000210">
    <property type="entry name" value="BTB/POZ_dom"/>
</dbReference>
<dbReference type="AlphaFoldDB" id="A0A8X6IHF4"/>
<dbReference type="OrthoDB" id="6434910at2759"/>
<dbReference type="InterPro" id="IPR011333">
    <property type="entry name" value="SKP1/BTB/POZ_sf"/>
</dbReference>
<dbReference type="Pfam" id="PF00651">
    <property type="entry name" value="BTB"/>
    <property type="match status" value="1"/>
</dbReference>
<accession>A0A8X6IHF4</accession>
<evidence type="ECO:0000259" key="2">
    <source>
        <dbReference type="Pfam" id="PF07707"/>
    </source>
</evidence>
<sequence length="108" mass="12835">MLHYVYTDTIEGLHWETALKLYRAADKYEILSLKDKCCCFLKDNVRSNNVCEMLLLADLHQDKVLKRTAQDYVLEHTADVMKSREWKKLMETNVTLAAETMYRNWDKD</sequence>
<reference evidence="3" key="1">
    <citation type="submission" date="2020-08" db="EMBL/GenBank/DDBJ databases">
        <title>Multicomponent nature underlies the extraordinary mechanical properties of spider dragline silk.</title>
        <authorList>
            <person name="Kono N."/>
            <person name="Nakamura H."/>
            <person name="Mori M."/>
            <person name="Yoshida Y."/>
            <person name="Ohtoshi R."/>
            <person name="Malay A.D."/>
            <person name="Moran D.A.P."/>
            <person name="Tomita M."/>
            <person name="Numata K."/>
            <person name="Arakawa K."/>
        </authorList>
    </citation>
    <scope>NUCLEOTIDE SEQUENCE</scope>
</reference>
<evidence type="ECO:0000313" key="4">
    <source>
        <dbReference type="Proteomes" id="UP000887013"/>
    </source>
</evidence>